<feature type="domain" description="HTH gntR-type" evidence="4">
    <location>
        <begin position="1"/>
        <end position="67"/>
    </location>
</feature>
<keyword evidence="3" id="KW-0804">Transcription</keyword>
<dbReference type="EMBL" id="JACIJM010000001">
    <property type="protein sequence ID" value="MBB5720802.1"/>
    <property type="molecule type" value="Genomic_DNA"/>
</dbReference>
<dbReference type="PANTHER" id="PTHR43537">
    <property type="entry name" value="TRANSCRIPTIONAL REGULATOR, GNTR FAMILY"/>
    <property type="match status" value="1"/>
</dbReference>
<comment type="caution">
    <text evidence="5">The sequence shown here is derived from an EMBL/GenBank/DDBJ whole genome shotgun (WGS) entry which is preliminary data.</text>
</comment>
<dbReference type="Gene3D" id="1.10.10.10">
    <property type="entry name" value="Winged helix-like DNA-binding domain superfamily/Winged helix DNA-binding domain"/>
    <property type="match status" value="1"/>
</dbReference>
<dbReference type="Gene3D" id="1.20.120.530">
    <property type="entry name" value="GntR ligand-binding domain-like"/>
    <property type="match status" value="1"/>
</dbReference>
<dbReference type="InterPro" id="IPR008920">
    <property type="entry name" value="TF_FadR/GntR_C"/>
</dbReference>
<evidence type="ECO:0000256" key="2">
    <source>
        <dbReference type="ARBA" id="ARBA00023125"/>
    </source>
</evidence>
<dbReference type="GO" id="GO:0003700">
    <property type="term" value="F:DNA-binding transcription factor activity"/>
    <property type="evidence" value="ECO:0007669"/>
    <property type="project" value="InterPro"/>
</dbReference>
<reference evidence="5 6" key="1">
    <citation type="submission" date="2020-08" db="EMBL/GenBank/DDBJ databases">
        <title>Genomic Encyclopedia of Type Strains, Phase IV (KMG-IV): sequencing the most valuable type-strain genomes for metagenomic binning, comparative biology and taxonomic classification.</title>
        <authorList>
            <person name="Goeker M."/>
        </authorList>
    </citation>
    <scope>NUCLEOTIDE SEQUENCE [LARGE SCALE GENOMIC DNA]</scope>
    <source>
        <strain evidence="5 6">DSM 101064</strain>
    </source>
</reference>
<keyword evidence="2 5" id="KW-0238">DNA-binding</keyword>
<dbReference type="PROSITE" id="PS50949">
    <property type="entry name" value="HTH_GNTR"/>
    <property type="match status" value="1"/>
</dbReference>
<sequence>MSDQILTRMRNWITNCGLTDGARLPPERTLCAELGVNRTELRKALLVLEAEGHVTRHVGRGTFLSKAPKSNKGGRIDDTIVALAESTSPFEAMNARLVVEPQIARLAAMHATPKHLQELRRLTAQMRDASTWARYEELDGAFHEMIADAAGNTLLQAVHKIINRVRLVVVWRKIDTTAPGPTAGYHSFAEHDAIVDALERRKGGDAAAAMQAHLDSTLAAMTAPHHDSDV</sequence>
<dbReference type="GO" id="GO:0003677">
    <property type="term" value="F:DNA binding"/>
    <property type="evidence" value="ECO:0007669"/>
    <property type="project" value="UniProtKB-KW"/>
</dbReference>
<dbReference type="CDD" id="cd07377">
    <property type="entry name" value="WHTH_GntR"/>
    <property type="match status" value="1"/>
</dbReference>
<dbReference type="Pfam" id="PF07729">
    <property type="entry name" value="FCD"/>
    <property type="match status" value="1"/>
</dbReference>
<dbReference type="SMART" id="SM00895">
    <property type="entry name" value="FCD"/>
    <property type="match status" value="1"/>
</dbReference>
<accession>A0A7W9EWK6</accession>
<keyword evidence="6" id="KW-1185">Reference proteome</keyword>
<dbReference type="InterPro" id="IPR036390">
    <property type="entry name" value="WH_DNA-bd_sf"/>
</dbReference>
<dbReference type="SUPFAM" id="SSF46785">
    <property type="entry name" value="Winged helix' DNA-binding domain"/>
    <property type="match status" value="1"/>
</dbReference>
<dbReference type="SUPFAM" id="SSF48008">
    <property type="entry name" value="GntR ligand-binding domain-like"/>
    <property type="match status" value="1"/>
</dbReference>
<dbReference type="SMART" id="SM00345">
    <property type="entry name" value="HTH_GNTR"/>
    <property type="match status" value="1"/>
</dbReference>
<organism evidence="5 6">
    <name type="scientific">Yoonia ponticola</name>
    <dbReference type="NCBI Taxonomy" id="1524255"/>
    <lineage>
        <taxon>Bacteria</taxon>
        <taxon>Pseudomonadati</taxon>
        <taxon>Pseudomonadota</taxon>
        <taxon>Alphaproteobacteria</taxon>
        <taxon>Rhodobacterales</taxon>
        <taxon>Paracoccaceae</taxon>
        <taxon>Yoonia</taxon>
    </lineage>
</organism>
<gene>
    <name evidence="5" type="ORF">FHS72_000406</name>
</gene>
<dbReference type="InterPro" id="IPR036388">
    <property type="entry name" value="WH-like_DNA-bd_sf"/>
</dbReference>
<evidence type="ECO:0000259" key="4">
    <source>
        <dbReference type="PROSITE" id="PS50949"/>
    </source>
</evidence>
<protein>
    <submittedName>
        <fullName evidence="5">DNA-binding FadR family transcriptional regulator</fullName>
    </submittedName>
</protein>
<dbReference type="InterPro" id="IPR000524">
    <property type="entry name" value="Tscrpt_reg_HTH_GntR"/>
</dbReference>
<evidence type="ECO:0000256" key="3">
    <source>
        <dbReference type="ARBA" id="ARBA00023163"/>
    </source>
</evidence>
<dbReference type="PRINTS" id="PR00035">
    <property type="entry name" value="HTHGNTR"/>
</dbReference>
<evidence type="ECO:0000313" key="5">
    <source>
        <dbReference type="EMBL" id="MBB5720802.1"/>
    </source>
</evidence>
<dbReference type="InterPro" id="IPR011711">
    <property type="entry name" value="GntR_C"/>
</dbReference>
<name>A0A7W9EWK6_9RHOB</name>
<keyword evidence="1" id="KW-0805">Transcription regulation</keyword>
<evidence type="ECO:0000256" key="1">
    <source>
        <dbReference type="ARBA" id="ARBA00023015"/>
    </source>
</evidence>
<proteinExistence type="predicted"/>
<dbReference type="RefSeq" id="WP_183524750.1">
    <property type="nucleotide sequence ID" value="NZ_JACIJM010000001.1"/>
</dbReference>
<evidence type="ECO:0000313" key="6">
    <source>
        <dbReference type="Proteomes" id="UP000535415"/>
    </source>
</evidence>
<dbReference type="Pfam" id="PF00392">
    <property type="entry name" value="GntR"/>
    <property type="match status" value="1"/>
</dbReference>
<dbReference type="Proteomes" id="UP000535415">
    <property type="component" value="Unassembled WGS sequence"/>
</dbReference>
<dbReference type="PANTHER" id="PTHR43537:SF5">
    <property type="entry name" value="UXU OPERON TRANSCRIPTIONAL REGULATOR"/>
    <property type="match status" value="1"/>
</dbReference>
<dbReference type="AlphaFoldDB" id="A0A7W9EWK6"/>